<reference evidence="1" key="1">
    <citation type="submission" date="2023-07" db="EMBL/GenBank/DDBJ databases">
        <title>The genome sequence of Rhodocytophaga aerolata KACC 12507.</title>
        <authorList>
            <person name="Zhang X."/>
        </authorList>
    </citation>
    <scope>NUCLEOTIDE SEQUENCE</scope>
    <source>
        <strain evidence="1">KACC 12507</strain>
    </source>
</reference>
<dbReference type="RefSeq" id="WP_302037461.1">
    <property type="nucleotide sequence ID" value="NZ_JAUKPO010000004.1"/>
</dbReference>
<keyword evidence="2" id="KW-1185">Reference proteome</keyword>
<evidence type="ECO:0000313" key="1">
    <source>
        <dbReference type="EMBL" id="MDO1446664.1"/>
    </source>
</evidence>
<gene>
    <name evidence="1" type="ORF">Q0590_10405</name>
</gene>
<proteinExistence type="predicted"/>
<dbReference type="EMBL" id="JAUKPO010000004">
    <property type="protein sequence ID" value="MDO1446664.1"/>
    <property type="molecule type" value="Genomic_DNA"/>
</dbReference>
<accession>A0ABT8R5J8</accession>
<dbReference type="Proteomes" id="UP001168528">
    <property type="component" value="Unassembled WGS sequence"/>
</dbReference>
<organism evidence="1 2">
    <name type="scientific">Rhodocytophaga aerolata</name>
    <dbReference type="NCBI Taxonomy" id="455078"/>
    <lineage>
        <taxon>Bacteria</taxon>
        <taxon>Pseudomonadati</taxon>
        <taxon>Bacteroidota</taxon>
        <taxon>Cytophagia</taxon>
        <taxon>Cytophagales</taxon>
        <taxon>Rhodocytophagaceae</taxon>
        <taxon>Rhodocytophaga</taxon>
    </lineage>
</organism>
<protein>
    <submittedName>
        <fullName evidence="1">FeoB-associated Cys-rich membrane protein</fullName>
    </submittedName>
</protein>
<dbReference type="Pfam" id="PF12669">
    <property type="entry name" value="FeoB_associated"/>
    <property type="match status" value="1"/>
</dbReference>
<name>A0ABT8R5J8_9BACT</name>
<comment type="caution">
    <text evidence="1">The sequence shown here is derived from an EMBL/GenBank/DDBJ whole genome shotgun (WGS) entry which is preliminary data.</text>
</comment>
<evidence type="ECO:0000313" key="2">
    <source>
        <dbReference type="Proteomes" id="UP001168528"/>
    </source>
</evidence>
<sequence length="61" mass="6299">MVEAIVIGILFIGAVGYLLSQLRNAFKAKDQGCAKGCGTCAASQPNAENAIKSASVSRMPQ</sequence>